<proteinExistence type="predicted"/>
<dbReference type="KEGG" id="smiz:4412673_00191"/>
<evidence type="ECO:0000313" key="2">
    <source>
        <dbReference type="Proteomes" id="UP000215355"/>
    </source>
</evidence>
<gene>
    <name evidence="1" type="ORF">SAMEA4412673_00191</name>
</gene>
<evidence type="ECO:0000313" key="1">
    <source>
        <dbReference type="EMBL" id="SNV36970.1"/>
    </source>
</evidence>
<dbReference type="AlphaFoldDB" id="A0AAJ4X846"/>
<sequence>MKYSFSFFLSFLSIGLHLTVYSKLYAQNIQQDKNMLLETISKHFVSHEEHSARMKKGLRPMYCFGQHTL</sequence>
<reference evidence="1 2" key="1">
    <citation type="submission" date="2017-06" db="EMBL/GenBank/DDBJ databases">
        <authorList>
            <consortium name="Pathogen Informatics"/>
        </authorList>
    </citation>
    <scope>NUCLEOTIDE SEQUENCE [LARGE SCALE GENOMIC DNA]</scope>
    <source>
        <strain evidence="1 2">NCTC12149</strain>
    </source>
</reference>
<protein>
    <submittedName>
        <fullName evidence="1">Uncharacterized protein</fullName>
    </submittedName>
</protein>
<accession>A0AAJ4X846</accession>
<dbReference type="Proteomes" id="UP000215355">
    <property type="component" value="Chromosome 1"/>
</dbReference>
<organism evidence="1 2">
    <name type="scientific">Sphingobacterium mizutaii</name>
    <dbReference type="NCBI Taxonomy" id="1010"/>
    <lineage>
        <taxon>Bacteria</taxon>
        <taxon>Pseudomonadati</taxon>
        <taxon>Bacteroidota</taxon>
        <taxon>Sphingobacteriia</taxon>
        <taxon>Sphingobacteriales</taxon>
        <taxon>Sphingobacteriaceae</taxon>
        <taxon>Sphingobacterium</taxon>
    </lineage>
</organism>
<dbReference type="EMBL" id="LT906468">
    <property type="protein sequence ID" value="SNV36970.1"/>
    <property type="molecule type" value="Genomic_DNA"/>
</dbReference>
<name>A0AAJ4X846_9SPHI</name>